<dbReference type="Pfam" id="PF20038">
    <property type="entry name" value="HTH_59"/>
    <property type="match status" value="1"/>
</dbReference>
<protein>
    <recommendedName>
        <fullName evidence="1">Helix-turn-helix domain-containing protein</fullName>
    </recommendedName>
</protein>
<evidence type="ECO:0000313" key="3">
    <source>
        <dbReference type="Proteomes" id="UP000027937"/>
    </source>
</evidence>
<dbReference type="InterPro" id="IPR045403">
    <property type="entry name" value="HTH_59_Firmicutes_type"/>
</dbReference>
<reference evidence="2 3" key="1">
    <citation type="submission" date="2014-02" db="EMBL/GenBank/DDBJ databases">
        <title>Plasmidome dynamics in the species complex Clostridium novyi sensu lato converts strains of independent lineages into distinctly different pathogens.</title>
        <authorList>
            <person name="Skarin H."/>
            <person name="Segerman B."/>
        </authorList>
    </citation>
    <scope>NUCLEOTIDE SEQUENCE [LARGE SCALE GENOMIC DNA]</scope>
    <source>
        <strain evidence="2 3">NCTC 9693</strain>
    </source>
</reference>
<comment type="caution">
    <text evidence="2">The sequence shown here is derived from an EMBL/GenBank/DDBJ whole genome shotgun (WGS) entry which is preliminary data.</text>
</comment>
<evidence type="ECO:0000313" key="2">
    <source>
        <dbReference type="EMBL" id="KEI18274.1"/>
    </source>
</evidence>
<keyword evidence="3" id="KW-1185">Reference proteome</keyword>
<evidence type="ECO:0000259" key="1">
    <source>
        <dbReference type="Pfam" id="PF20038"/>
    </source>
</evidence>
<name>A0ABR4TH01_CLOHA</name>
<dbReference type="Proteomes" id="UP000027937">
    <property type="component" value="Unassembled WGS sequence"/>
</dbReference>
<organism evidence="2 3">
    <name type="scientific">Clostridium haemolyticum NCTC 9693</name>
    <dbReference type="NCBI Taxonomy" id="1443114"/>
    <lineage>
        <taxon>Bacteria</taxon>
        <taxon>Bacillati</taxon>
        <taxon>Bacillota</taxon>
        <taxon>Clostridia</taxon>
        <taxon>Eubacteriales</taxon>
        <taxon>Clostridiaceae</taxon>
        <taxon>Clostridium</taxon>
    </lineage>
</organism>
<sequence>MKISDVMDLKEASEKYNINIWTLKSICQKGSHDLILEKDYRKSGRSWLITKETMEHLSKVVKKRNFT</sequence>
<feature type="domain" description="Helix-turn-helix" evidence="1">
    <location>
        <begin position="1"/>
        <end position="57"/>
    </location>
</feature>
<gene>
    <name evidence="2" type="ORF">Z960_03940</name>
</gene>
<dbReference type="EMBL" id="JENX01000026">
    <property type="protein sequence ID" value="KEI18274.1"/>
    <property type="molecule type" value="Genomic_DNA"/>
</dbReference>
<dbReference type="RefSeq" id="WP_039228150.1">
    <property type="nucleotide sequence ID" value="NZ_JENX01000026.1"/>
</dbReference>
<accession>A0ABR4TH01</accession>
<proteinExistence type="predicted"/>